<dbReference type="EC" id="3.1.1.73" evidence="2"/>
<evidence type="ECO:0000256" key="3">
    <source>
        <dbReference type="ARBA" id="ARBA00022525"/>
    </source>
</evidence>
<dbReference type="PANTHER" id="PTHR38050">
    <property type="match status" value="1"/>
</dbReference>
<dbReference type="GO" id="GO:0030600">
    <property type="term" value="F:feruloyl esterase activity"/>
    <property type="evidence" value="ECO:0007669"/>
    <property type="project" value="UniProtKB-EC"/>
</dbReference>
<dbReference type="OrthoDB" id="424610at2759"/>
<evidence type="ECO:0000256" key="4">
    <source>
        <dbReference type="ARBA" id="ARBA00022651"/>
    </source>
</evidence>
<evidence type="ECO:0000256" key="2">
    <source>
        <dbReference type="ARBA" id="ARBA00013091"/>
    </source>
</evidence>
<evidence type="ECO:0000256" key="6">
    <source>
        <dbReference type="ARBA" id="ARBA00022801"/>
    </source>
</evidence>
<dbReference type="PANTHER" id="PTHR38050:SF2">
    <property type="entry name" value="FERULOYL ESTERASE C-RELATED"/>
    <property type="match status" value="1"/>
</dbReference>
<dbReference type="AlphaFoldDB" id="A0A8H2ZRL6"/>
<evidence type="ECO:0000256" key="8">
    <source>
        <dbReference type="ARBA" id="ARBA00023326"/>
    </source>
</evidence>
<evidence type="ECO:0000313" key="10">
    <source>
        <dbReference type="EMBL" id="CAD6449028.1"/>
    </source>
</evidence>
<sequence>MVYLKNAVYAFAAHIFLGSPKNPLEDAASSSCTKTIPPDITIGQPKNISIISSNVTRSYLIVVPPLYTTQNLTPVIFSFHGGNRNASEQLTLDQISYPEFNNFSITIYPQGVKGKWEGDPGNTANDTQLVSDIIDSLNATYCVDSKRIWATGKSDGGGFCNTLACHPILSTKIAAFAPVSGAFYIDTQPCHPHNVTIPCSPGRSKIPMLEFHGGNDSTIHYEGQANRSGECIPSIPHWVREWALRDKLGLENVTTVLTNDTVIYNYGKGDEEGLVKHVFDRNLGHDWPSTVLNDDLIGHGEGPASFNATPIILDWFQKHILP</sequence>
<keyword evidence="5" id="KW-0732">Signal</keyword>
<comment type="caution">
    <text evidence="10">The sequence shown here is derived from an EMBL/GenBank/DDBJ whole genome shotgun (WGS) entry which is preliminary data.</text>
</comment>
<keyword evidence="7" id="KW-0119">Carbohydrate metabolism</keyword>
<gene>
    <name evidence="10" type="ORF">SCLTRI_LOCUS8822</name>
</gene>
<keyword evidence="4" id="KW-0858">Xylan degradation</keyword>
<dbReference type="SUPFAM" id="SSF53474">
    <property type="entry name" value="alpha/beta-Hydrolases"/>
    <property type="match status" value="2"/>
</dbReference>
<comment type="catalytic activity">
    <reaction evidence="9">
        <text>feruloyl-polysaccharide + H2O = ferulate + polysaccharide.</text>
        <dbReference type="EC" id="3.1.1.73"/>
    </reaction>
</comment>
<dbReference type="GO" id="GO:0045493">
    <property type="term" value="P:xylan catabolic process"/>
    <property type="evidence" value="ECO:0007669"/>
    <property type="project" value="UniProtKB-KW"/>
</dbReference>
<name>A0A8H2ZRL6_9HELO</name>
<keyword evidence="11" id="KW-1185">Reference proteome</keyword>
<evidence type="ECO:0000256" key="1">
    <source>
        <dbReference type="ARBA" id="ARBA00004613"/>
    </source>
</evidence>
<keyword evidence="8" id="KW-0624">Polysaccharide degradation</keyword>
<organism evidence="10 11">
    <name type="scientific">Sclerotinia trifoliorum</name>
    <dbReference type="NCBI Taxonomy" id="28548"/>
    <lineage>
        <taxon>Eukaryota</taxon>
        <taxon>Fungi</taxon>
        <taxon>Dikarya</taxon>
        <taxon>Ascomycota</taxon>
        <taxon>Pezizomycotina</taxon>
        <taxon>Leotiomycetes</taxon>
        <taxon>Helotiales</taxon>
        <taxon>Sclerotiniaceae</taxon>
        <taxon>Sclerotinia</taxon>
    </lineage>
</organism>
<evidence type="ECO:0000256" key="7">
    <source>
        <dbReference type="ARBA" id="ARBA00023277"/>
    </source>
</evidence>
<reference evidence="10" key="1">
    <citation type="submission" date="2020-10" db="EMBL/GenBank/DDBJ databases">
        <authorList>
            <person name="Kusch S."/>
        </authorList>
    </citation>
    <scope>NUCLEOTIDE SEQUENCE</scope>
    <source>
        <strain evidence="10">SwB9</strain>
    </source>
</reference>
<keyword evidence="6" id="KW-0378">Hydrolase</keyword>
<dbReference type="EMBL" id="CAJHIA010000033">
    <property type="protein sequence ID" value="CAD6449028.1"/>
    <property type="molecule type" value="Genomic_DNA"/>
</dbReference>
<keyword evidence="3" id="KW-0964">Secreted</keyword>
<dbReference type="Gene3D" id="3.40.50.1820">
    <property type="entry name" value="alpha/beta hydrolase"/>
    <property type="match status" value="1"/>
</dbReference>
<proteinExistence type="predicted"/>
<accession>A0A8H2ZRL6</accession>
<dbReference type="Proteomes" id="UP000624404">
    <property type="component" value="Unassembled WGS sequence"/>
</dbReference>
<evidence type="ECO:0000313" key="11">
    <source>
        <dbReference type="Proteomes" id="UP000624404"/>
    </source>
</evidence>
<dbReference type="InterPro" id="IPR029058">
    <property type="entry name" value="AB_hydrolase_fold"/>
</dbReference>
<dbReference type="InterPro" id="IPR043595">
    <property type="entry name" value="FaeB/C/D"/>
</dbReference>
<evidence type="ECO:0000256" key="9">
    <source>
        <dbReference type="ARBA" id="ARBA00034075"/>
    </source>
</evidence>
<evidence type="ECO:0000256" key="5">
    <source>
        <dbReference type="ARBA" id="ARBA00022729"/>
    </source>
</evidence>
<comment type="subcellular location">
    <subcellularLocation>
        <location evidence="1">Secreted</location>
    </subcellularLocation>
</comment>
<protein>
    <recommendedName>
        <fullName evidence="2">feruloyl esterase</fullName>
        <ecNumber evidence="2">3.1.1.73</ecNumber>
    </recommendedName>
</protein>
<dbReference type="GO" id="GO:0005576">
    <property type="term" value="C:extracellular region"/>
    <property type="evidence" value="ECO:0007669"/>
    <property type="project" value="UniProtKB-SubCell"/>
</dbReference>